<proteinExistence type="predicted"/>
<dbReference type="CDD" id="cd04301">
    <property type="entry name" value="NAT_SF"/>
    <property type="match status" value="1"/>
</dbReference>
<dbReference type="InterPro" id="IPR000182">
    <property type="entry name" value="GNAT_dom"/>
</dbReference>
<dbReference type="RefSeq" id="WP_290281051.1">
    <property type="nucleotide sequence ID" value="NZ_JAUFQI010000001.1"/>
</dbReference>
<dbReference type="GO" id="GO:0016746">
    <property type="term" value="F:acyltransferase activity"/>
    <property type="evidence" value="ECO:0007669"/>
    <property type="project" value="UniProtKB-KW"/>
</dbReference>
<name>A0ABV7WQQ0_9GAMM</name>
<accession>A0ABV7WQQ0</accession>
<dbReference type="Gene3D" id="3.40.630.30">
    <property type="match status" value="1"/>
</dbReference>
<gene>
    <name evidence="2" type="ORF">ACFOND_03820</name>
</gene>
<organism evidence="2 3">
    <name type="scientific">Reinekea marina</name>
    <dbReference type="NCBI Taxonomy" id="1310421"/>
    <lineage>
        <taxon>Bacteria</taxon>
        <taxon>Pseudomonadati</taxon>
        <taxon>Pseudomonadota</taxon>
        <taxon>Gammaproteobacteria</taxon>
        <taxon>Oceanospirillales</taxon>
        <taxon>Saccharospirillaceae</taxon>
        <taxon>Reinekea</taxon>
    </lineage>
</organism>
<keyword evidence="2" id="KW-0012">Acyltransferase</keyword>
<evidence type="ECO:0000313" key="2">
    <source>
        <dbReference type="EMBL" id="MFC3700758.1"/>
    </source>
</evidence>
<evidence type="ECO:0000313" key="3">
    <source>
        <dbReference type="Proteomes" id="UP001595710"/>
    </source>
</evidence>
<feature type="domain" description="N-acetyltransferase" evidence="1">
    <location>
        <begin position="6"/>
        <end position="109"/>
    </location>
</feature>
<evidence type="ECO:0000259" key="1">
    <source>
        <dbReference type="PROSITE" id="PS51186"/>
    </source>
</evidence>
<dbReference type="Pfam" id="PF00583">
    <property type="entry name" value="Acetyltransf_1"/>
    <property type="match status" value="1"/>
</dbReference>
<reference evidence="3" key="1">
    <citation type="journal article" date="2019" name="Int. J. Syst. Evol. Microbiol.">
        <title>The Global Catalogue of Microorganisms (GCM) 10K type strain sequencing project: providing services to taxonomists for standard genome sequencing and annotation.</title>
        <authorList>
            <consortium name="The Broad Institute Genomics Platform"/>
            <consortium name="The Broad Institute Genome Sequencing Center for Infectious Disease"/>
            <person name="Wu L."/>
            <person name="Ma J."/>
        </authorList>
    </citation>
    <scope>NUCLEOTIDE SEQUENCE [LARGE SCALE GENOMIC DNA]</scope>
    <source>
        <strain evidence="3">CECT 8288</strain>
    </source>
</reference>
<protein>
    <submittedName>
        <fullName evidence="2">GNAT family N-acetyltransferase</fullName>
        <ecNumber evidence="2">2.3.1.-</ecNumber>
    </submittedName>
</protein>
<dbReference type="EC" id="2.3.1.-" evidence="2"/>
<dbReference type="Proteomes" id="UP001595710">
    <property type="component" value="Unassembled WGS sequence"/>
</dbReference>
<keyword evidence="3" id="KW-1185">Reference proteome</keyword>
<dbReference type="SUPFAM" id="SSF55729">
    <property type="entry name" value="Acyl-CoA N-acyltransferases (Nat)"/>
    <property type="match status" value="1"/>
</dbReference>
<dbReference type="PROSITE" id="PS51186">
    <property type="entry name" value="GNAT"/>
    <property type="match status" value="1"/>
</dbReference>
<sequence length="109" mass="12416">MPVTISKISSIDPKTLAACERILASIPESSALNSLWQQYLNKPDQYTLWLGWFNERVVGFLWLEDQCIQGFAVHLATQGRGVGSRMAQLINEHYPAAKWPTTLQHFEQK</sequence>
<keyword evidence="2" id="KW-0808">Transferase</keyword>
<dbReference type="EMBL" id="JBHRYN010000006">
    <property type="protein sequence ID" value="MFC3700758.1"/>
    <property type="molecule type" value="Genomic_DNA"/>
</dbReference>
<comment type="caution">
    <text evidence="2">The sequence shown here is derived from an EMBL/GenBank/DDBJ whole genome shotgun (WGS) entry which is preliminary data.</text>
</comment>
<dbReference type="InterPro" id="IPR016181">
    <property type="entry name" value="Acyl_CoA_acyltransferase"/>
</dbReference>